<dbReference type="EMBL" id="JAHIBW010000007">
    <property type="protein sequence ID" value="KAG7309408.1"/>
    <property type="molecule type" value="Genomic_DNA"/>
</dbReference>
<proteinExistence type="predicted"/>
<keyword evidence="2" id="KW-1185">Reference proteome</keyword>
<dbReference type="Proteomes" id="UP000823941">
    <property type="component" value="Chromosome 7"/>
</dbReference>
<name>A0ABQ7QWH8_PLUXY</name>
<protein>
    <submittedName>
        <fullName evidence="1">Uncharacterized protein</fullName>
    </submittedName>
</protein>
<gene>
    <name evidence="1" type="ORF">JYU34_005375</name>
</gene>
<organism evidence="1 2">
    <name type="scientific">Plutella xylostella</name>
    <name type="common">Diamondback moth</name>
    <name type="synonym">Plutella maculipennis</name>
    <dbReference type="NCBI Taxonomy" id="51655"/>
    <lineage>
        <taxon>Eukaryota</taxon>
        <taxon>Metazoa</taxon>
        <taxon>Ecdysozoa</taxon>
        <taxon>Arthropoda</taxon>
        <taxon>Hexapoda</taxon>
        <taxon>Insecta</taxon>
        <taxon>Pterygota</taxon>
        <taxon>Neoptera</taxon>
        <taxon>Endopterygota</taxon>
        <taxon>Lepidoptera</taxon>
        <taxon>Glossata</taxon>
        <taxon>Ditrysia</taxon>
        <taxon>Yponomeutoidea</taxon>
        <taxon>Plutellidae</taxon>
        <taxon>Plutella</taxon>
    </lineage>
</organism>
<accession>A0ABQ7QWH8</accession>
<evidence type="ECO:0000313" key="1">
    <source>
        <dbReference type="EMBL" id="KAG7309408.1"/>
    </source>
</evidence>
<reference evidence="1 2" key="1">
    <citation type="submission" date="2021-06" db="EMBL/GenBank/DDBJ databases">
        <title>A haploid diamondback moth (Plutella xylostella L.) genome assembly resolves 31 chromosomes and identifies a diamide resistance mutation.</title>
        <authorList>
            <person name="Ward C.M."/>
            <person name="Perry K.D."/>
            <person name="Baker G."/>
            <person name="Powis K."/>
            <person name="Heckel D.G."/>
            <person name="Baxter S.W."/>
        </authorList>
    </citation>
    <scope>NUCLEOTIDE SEQUENCE [LARGE SCALE GENOMIC DNA]</scope>
    <source>
        <strain evidence="1 2">LV</strain>
        <tissue evidence="1">Single pupa</tissue>
    </source>
</reference>
<evidence type="ECO:0000313" key="2">
    <source>
        <dbReference type="Proteomes" id="UP000823941"/>
    </source>
</evidence>
<sequence length="177" mass="20146">MSNVALTTILRSHIFPQKPVVIHKTVDPLETMTTSEITLTLSSLEFHENTARTLIVPKGVLLVNGSQVDCNEGNIREFLIDLMSLNSNSCHQTPYLSSSGSAWVQSEDQTLWLMVSMNESSHEIKSHQLSLYPDRALEQCYHPRFRQKLYKVNSTLWLSLERRGIPLEMIDLIFASD</sequence>
<comment type="caution">
    <text evidence="1">The sequence shown here is derived from an EMBL/GenBank/DDBJ whole genome shotgun (WGS) entry which is preliminary data.</text>
</comment>